<accession>A0A8X7VRJ8</accession>
<organism evidence="3 4">
    <name type="scientific">Brassica carinata</name>
    <name type="common">Ethiopian mustard</name>
    <name type="synonym">Abyssinian cabbage</name>
    <dbReference type="NCBI Taxonomy" id="52824"/>
    <lineage>
        <taxon>Eukaryota</taxon>
        <taxon>Viridiplantae</taxon>
        <taxon>Streptophyta</taxon>
        <taxon>Embryophyta</taxon>
        <taxon>Tracheophyta</taxon>
        <taxon>Spermatophyta</taxon>
        <taxon>Magnoliopsida</taxon>
        <taxon>eudicotyledons</taxon>
        <taxon>Gunneridae</taxon>
        <taxon>Pentapetalae</taxon>
        <taxon>rosids</taxon>
        <taxon>malvids</taxon>
        <taxon>Brassicales</taxon>
        <taxon>Brassicaceae</taxon>
        <taxon>Brassiceae</taxon>
        <taxon>Brassica</taxon>
    </lineage>
</organism>
<dbReference type="SUPFAM" id="SSF50249">
    <property type="entry name" value="Nucleic acid-binding proteins"/>
    <property type="match status" value="1"/>
</dbReference>
<dbReference type="InterPro" id="IPR013955">
    <property type="entry name" value="Rep_factor-A_C"/>
</dbReference>
<dbReference type="PANTHER" id="PTHR47165">
    <property type="entry name" value="OS03G0429900 PROTEIN"/>
    <property type="match status" value="1"/>
</dbReference>
<evidence type="ECO:0000259" key="2">
    <source>
        <dbReference type="Pfam" id="PF08646"/>
    </source>
</evidence>
<dbReference type="InterPro" id="IPR012340">
    <property type="entry name" value="NA-bd_OB-fold"/>
</dbReference>
<dbReference type="CDD" id="cd04480">
    <property type="entry name" value="RPA1_DBD_A_like"/>
    <property type="match status" value="1"/>
</dbReference>
<dbReference type="Pfam" id="PF08646">
    <property type="entry name" value="Rep_fac-A_C"/>
    <property type="match status" value="1"/>
</dbReference>
<proteinExistence type="predicted"/>
<feature type="compositionally biased region" description="Low complexity" evidence="1">
    <location>
        <begin position="45"/>
        <end position="54"/>
    </location>
</feature>
<evidence type="ECO:0000313" key="4">
    <source>
        <dbReference type="Proteomes" id="UP000886595"/>
    </source>
</evidence>
<evidence type="ECO:0000256" key="1">
    <source>
        <dbReference type="SAM" id="MobiDB-lite"/>
    </source>
</evidence>
<dbReference type="Proteomes" id="UP000886595">
    <property type="component" value="Unassembled WGS sequence"/>
</dbReference>
<gene>
    <name evidence="3" type="ORF">Bca52824_019213</name>
</gene>
<protein>
    <recommendedName>
        <fullName evidence="2">Replication factor A C-terminal domain-containing protein</fullName>
    </recommendedName>
</protein>
<dbReference type="PANTHER" id="PTHR47165:SF4">
    <property type="entry name" value="OS03G0429900 PROTEIN"/>
    <property type="match status" value="1"/>
</dbReference>
<dbReference type="OrthoDB" id="687381at2759"/>
<comment type="caution">
    <text evidence="3">The sequence shown here is derived from an EMBL/GenBank/DDBJ whole genome shotgun (WGS) entry which is preliminary data.</text>
</comment>
<feature type="compositionally biased region" description="Basic and acidic residues" evidence="1">
    <location>
        <begin position="538"/>
        <end position="548"/>
    </location>
</feature>
<feature type="domain" description="Replication factor A C-terminal" evidence="2">
    <location>
        <begin position="374"/>
        <end position="520"/>
    </location>
</feature>
<sequence>MKLSGVSNSAKKNGGAAVLSTPVKSGIKIGDASGDVNSGKPADGSPVPSSPVTQVVQTGFSSGVRTGLRGRASVSSADKGKGIVVDNGIGDEITFKDVTLGPHEGEVRFRLIHFWEAWNVQSKTLIGVEMILIDREETVIQGFIPQGRVDVYLRHLKAGALYRLNKFFGAKSKLNYRVAEPDVTISFSWNSALTPLEDSSIRFPEDRFRIHGYRTFDAACDLRGDLYDYIGHIKLVNGQVPGGNLLLDEADVAASRRVDLHVQTHDDPVLKVCLWDKAAFEFVDKFNATKGTARVILVTTLNPKRFGVLSLSSMAPSRVFLDDDVEETRVYLNWLNSNSDVANRVNAEVVTKPETATLGDLFAYMKRPSAKVAWFECTATIDAVVHGSDWYYIGCGVCHTKATRGPTTLMCKKCGKAGIDGVAHYLSKLSVYDHKDQAIFVLLGDAGEELTGKKAGEFVESYYQANDAVEGEHKVPVPQAMIDTIGQRRTFVVKVSSHNLEGKTQTLTVTKVLPIEAVESKASLGEKSDEEPVSGSGDHADVSVKRVADVSVPEGGKRARSG</sequence>
<dbReference type="EMBL" id="JAAMPC010000004">
    <property type="protein sequence ID" value="KAG2316091.1"/>
    <property type="molecule type" value="Genomic_DNA"/>
</dbReference>
<feature type="region of interest" description="Disordered" evidence="1">
    <location>
        <begin position="30"/>
        <end position="54"/>
    </location>
</feature>
<reference evidence="3 4" key="1">
    <citation type="submission" date="2020-02" db="EMBL/GenBank/DDBJ databases">
        <authorList>
            <person name="Ma Q."/>
            <person name="Huang Y."/>
            <person name="Song X."/>
            <person name="Pei D."/>
        </authorList>
    </citation>
    <scope>NUCLEOTIDE SEQUENCE [LARGE SCALE GENOMIC DNA]</scope>
    <source>
        <strain evidence="3">Sxm20200214</strain>
        <tissue evidence="3">Leaf</tissue>
    </source>
</reference>
<dbReference type="AlphaFoldDB" id="A0A8X7VRJ8"/>
<dbReference type="Gene3D" id="2.40.50.140">
    <property type="entry name" value="Nucleic acid-binding proteins"/>
    <property type="match status" value="2"/>
</dbReference>
<evidence type="ECO:0000313" key="3">
    <source>
        <dbReference type="EMBL" id="KAG2316091.1"/>
    </source>
</evidence>
<name>A0A8X7VRJ8_BRACI</name>
<keyword evidence="4" id="KW-1185">Reference proteome</keyword>
<feature type="region of interest" description="Disordered" evidence="1">
    <location>
        <begin position="520"/>
        <end position="562"/>
    </location>
</feature>